<dbReference type="KEGG" id="pno:SNOG_03228"/>
<organism evidence="1 2">
    <name type="scientific">Phaeosphaeria nodorum (strain SN15 / ATCC MYA-4574 / FGSC 10173)</name>
    <name type="common">Glume blotch fungus</name>
    <name type="synonym">Parastagonospora nodorum</name>
    <dbReference type="NCBI Taxonomy" id="321614"/>
    <lineage>
        <taxon>Eukaryota</taxon>
        <taxon>Fungi</taxon>
        <taxon>Dikarya</taxon>
        <taxon>Ascomycota</taxon>
        <taxon>Pezizomycotina</taxon>
        <taxon>Dothideomycetes</taxon>
        <taxon>Pleosporomycetidae</taxon>
        <taxon>Pleosporales</taxon>
        <taxon>Pleosporineae</taxon>
        <taxon>Phaeosphaeriaceae</taxon>
        <taxon>Parastagonospora</taxon>
    </lineage>
</organism>
<dbReference type="OMA" id="VEYMTID"/>
<gene>
    <name evidence="1" type="ORF">JI435_032280</name>
</gene>
<dbReference type="VEuPathDB" id="FungiDB:JI435_032280"/>
<reference evidence="2" key="1">
    <citation type="journal article" date="2021" name="BMC Genomics">
        <title>Chromosome-level genome assembly and manually-curated proteome of model necrotroph Parastagonospora nodorum Sn15 reveals a genome-wide trove of candidate effector homologs, and redundancy of virulence-related functions within an accessory chromosome.</title>
        <authorList>
            <person name="Bertazzoni S."/>
            <person name="Jones D.A.B."/>
            <person name="Phan H.T."/>
            <person name="Tan K.-C."/>
            <person name="Hane J.K."/>
        </authorList>
    </citation>
    <scope>NUCLEOTIDE SEQUENCE [LARGE SCALE GENOMIC DNA]</scope>
    <source>
        <strain evidence="2">SN15 / ATCC MYA-4574 / FGSC 10173)</strain>
    </source>
</reference>
<dbReference type="Proteomes" id="UP000663193">
    <property type="component" value="Chromosome 5"/>
</dbReference>
<evidence type="ECO:0000313" key="1">
    <source>
        <dbReference type="EMBL" id="QRC95544.1"/>
    </source>
</evidence>
<evidence type="ECO:0008006" key="3">
    <source>
        <dbReference type="Google" id="ProtNLM"/>
    </source>
</evidence>
<name>A0A7U2EYS0_PHANO</name>
<protein>
    <recommendedName>
        <fullName evidence="3">F-box domain-containing protein</fullName>
    </recommendedName>
</protein>
<dbReference type="EMBL" id="CP069027">
    <property type="protein sequence ID" value="QRC95544.1"/>
    <property type="molecule type" value="Genomic_DNA"/>
</dbReference>
<evidence type="ECO:0000313" key="2">
    <source>
        <dbReference type="Proteomes" id="UP000663193"/>
    </source>
</evidence>
<accession>A0A7U2EYS0</accession>
<sequence length="272" mass="30905">MTILRLKRTTHAPTPSTQAHILPRLPLELRAQIYHFAILPLCSRNNLNQVTITAADAVHGSDARYPSFLPSVCRVNKATRIDIGLWFIRQTEFSVLYVQHLVHFSQFLSTFPHNQGFAAIRRLDFQLFSRHKPSPGKPNSSVEFMKRCPELTQVHMKFDVWQLVQHEKEQWTPVDTELVMLEDIASTFGLAALLDVGSLVTLTIELWPKTIARTSMGIKVVVPDCWPAMEDVVAWLRKGFKERGKKVDVKFVESGNAGIRWYGVQQSLGMGV</sequence>
<dbReference type="RefSeq" id="XP_001793802.1">
    <property type="nucleotide sequence ID" value="XM_001793750.1"/>
</dbReference>
<dbReference type="OrthoDB" id="3781081at2759"/>
<proteinExistence type="predicted"/>
<keyword evidence="2" id="KW-1185">Reference proteome</keyword>
<dbReference type="AlphaFoldDB" id="A0A7U2EYS0"/>